<sequence>MPRKIEFTVVSSFDLEDNFSAKELMVHAPTVNDWRSARFCPYPQEVTLQLAGQSRVCKLLLLAHQYLISGKIEFHIGDRLPEAHSPSLFGTLCRLGCVSRISEQRCFVHSSVHMDAIGTYLRITFHRNHVNRCNLYNQVLHYVNCTSVCPQLSREKLIEHYLNSSQHVTALVATYMGKCESISPLDDLAFDMYQDPEIAHIIHLLDDNKQEMKHCAIEKEDCNTAKKKKEQTEEYRMTVYHHLEVHNLLDMGMVSSSMWLFGSFQYTAPSESIQTPLLFPHFVLTALPYDKRPLPALQRKRETAQSQPEDPGLTGEPELLTEGAQREASIPIEVYGDRLDIYKKLTEVSAGTPKEELRAEVFLVKTVFQASLKLLWLLLVNQLIPGQALSRAEMAYRVEQTWPNLLSRTGDSATRLQTTATAFIQVVVDYATEPQCLSFTPSSLGSLLHRTKTMMGTARQLGTSVESITIESITSALKHSSTEVRETAVRIVLAIYRLHKNAIPYYLPANDTRKNILHKNIFDGFARIDGQPVESKKSKKGGAQQEGKKDKIRSLQEQLAALKEISVGGAVITAPITSFPSTGQLVCKYSTYSLKSFVTPFICGGRCVSQVVEIVSLTEHLLGECENRAGFSQCPRCSEAVLTDKLTRHTQSPA</sequence>
<reference evidence="4" key="1">
    <citation type="submission" date="2025-08" db="UniProtKB">
        <authorList>
            <consortium name="Ensembl"/>
        </authorList>
    </citation>
    <scope>IDENTIFICATION</scope>
</reference>
<dbReference type="Gene3D" id="1.25.10.10">
    <property type="entry name" value="Leucine-rich Repeat Variant"/>
    <property type="match status" value="1"/>
</dbReference>
<dbReference type="InterPro" id="IPR011989">
    <property type="entry name" value="ARM-like"/>
</dbReference>
<evidence type="ECO:0000313" key="5">
    <source>
        <dbReference type="Proteomes" id="UP000472277"/>
    </source>
</evidence>
<dbReference type="AlphaFoldDB" id="A0A674EMR4"/>
<accession>A0A674EMR4</accession>
<dbReference type="Pfam" id="PF21040">
    <property type="entry name" value="CEP104-like_TOG"/>
    <property type="match status" value="1"/>
</dbReference>
<evidence type="ECO:0000256" key="1">
    <source>
        <dbReference type="SAM" id="MobiDB-lite"/>
    </source>
</evidence>
<dbReference type="Ensembl" id="ENSSTUT00000117019.1">
    <property type="protein sequence ID" value="ENSSTUP00000109270.1"/>
    <property type="gene ID" value="ENSSTUG00000048523.1"/>
</dbReference>
<dbReference type="GO" id="GO:0005929">
    <property type="term" value="C:cilium"/>
    <property type="evidence" value="ECO:0007669"/>
    <property type="project" value="TreeGrafter"/>
</dbReference>
<dbReference type="Pfam" id="PF21039">
    <property type="entry name" value="CEP104_ZnF"/>
    <property type="match status" value="1"/>
</dbReference>
<name>A0A674EMR4_SALTR</name>
<dbReference type="Proteomes" id="UP000472277">
    <property type="component" value="Chromosome 30"/>
</dbReference>
<organism evidence="4 5">
    <name type="scientific">Salmo trutta</name>
    <name type="common">Brown trout</name>
    <dbReference type="NCBI Taxonomy" id="8032"/>
    <lineage>
        <taxon>Eukaryota</taxon>
        <taxon>Metazoa</taxon>
        <taxon>Chordata</taxon>
        <taxon>Craniata</taxon>
        <taxon>Vertebrata</taxon>
        <taxon>Euteleostomi</taxon>
        <taxon>Actinopterygii</taxon>
        <taxon>Neopterygii</taxon>
        <taxon>Teleostei</taxon>
        <taxon>Protacanthopterygii</taxon>
        <taxon>Salmoniformes</taxon>
        <taxon>Salmonidae</taxon>
        <taxon>Salmoninae</taxon>
        <taxon>Salmo</taxon>
    </lineage>
</organism>
<dbReference type="PANTHER" id="PTHR13371">
    <property type="entry name" value="GLYCINE-, GLUTAMATE-, THIENYLCYCLOHEXYLPIPERIDINE-BINDING PROTEIN"/>
    <property type="match status" value="1"/>
</dbReference>
<dbReference type="Pfam" id="PF21038">
    <property type="entry name" value="CEP104_N"/>
    <property type="match status" value="1"/>
</dbReference>
<proteinExistence type="predicted"/>
<evidence type="ECO:0000259" key="3">
    <source>
        <dbReference type="Pfam" id="PF21039"/>
    </source>
</evidence>
<feature type="region of interest" description="Disordered" evidence="1">
    <location>
        <begin position="297"/>
        <end position="321"/>
    </location>
</feature>
<reference evidence="4" key="2">
    <citation type="submission" date="2025-09" db="UniProtKB">
        <authorList>
            <consortium name="Ensembl"/>
        </authorList>
    </citation>
    <scope>IDENTIFICATION</scope>
</reference>
<dbReference type="InterPro" id="IPR048739">
    <property type="entry name" value="CEP104_N"/>
</dbReference>
<feature type="domain" description="Centrosomal protein CEP104 N-terminal" evidence="2">
    <location>
        <begin position="34"/>
        <end position="142"/>
    </location>
</feature>
<dbReference type="InParanoid" id="A0A674EMR4"/>
<protein>
    <submittedName>
        <fullName evidence="4">Centrosomal protein 104</fullName>
    </submittedName>
</protein>
<gene>
    <name evidence="4" type="primary">CEP104</name>
</gene>
<dbReference type="PANTHER" id="PTHR13371:SF0">
    <property type="entry name" value="CENTROSOMAL PROTEIN OF 104 KDA"/>
    <property type="match status" value="1"/>
</dbReference>
<evidence type="ECO:0000259" key="2">
    <source>
        <dbReference type="Pfam" id="PF21038"/>
    </source>
</evidence>
<dbReference type="InterPro" id="IPR048738">
    <property type="entry name" value="CEP104_Znf"/>
</dbReference>
<feature type="domain" description="Centrosomal protein CEP104 Zn finger" evidence="3">
    <location>
        <begin position="607"/>
        <end position="652"/>
    </location>
</feature>
<dbReference type="InterPro" id="IPR052607">
    <property type="entry name" value="CEP104-like"/>
</dbReference>
<feature type="region of interest" description="Disordered" evidence="1">
    <location>
        <begin position="532"/>
        <end position="551"/>
    </location>
</feature>
<dbReference type="GeneTree" id="ENSGT00390000013405"/>
<evidence type="ECO:0000313" key="4">
    <source>
        <dbReference type="Ensembl" id="ENSSTUP00000109270.1"/>
    </source>
</evidence>
<dbReference type="OMA" id="LCHENVS"/>
<keyword evidence="5" id="KW-1185">Reference proteome</keyword>